<proteinExistence type="predicted"/>
<sequence>MNASILAMLSAQILSILGSAIAAIAIPWLLLEAQVGPDKMAGVFAVQSCAAVLAAIFGTPFLDRYEKRRVYIGCDLLLAGATFALISLYLSGLLTPLMVALILAFAAVVSSFSEAAGSSMIPELVEDNGVTNQRVNGLIGTFHNFGDLAGPAIGGLVIAGFGAVGALAIDGVSFVLSAVLLLLFVARGKKPAPAPQAETETLRTTYLGGIREIGRDPVLRTVTFISAIINMVITPLLVLLLPVMVKQAGGSALGVGSLISCFGVGAFLASLLYTWKNSPLPPLQSLLASVLLALAAFVLIPLAGSYVAYIGLFLIGASVGYLGPLEQTLMQNSSPPHLIGRIMLAYSAFRTLLVPVGFFIVGGTLARIGVSEAFFALAALLGVAALSLLYSLLAESRSWAVEKQA</sequence>
<evidence type="ECO:0000256" key="2">
    <source>
        <dbReference type="ARBA" id="ARBA00022475"/>
    </source>
</evidence>
<feature type="domain" description="Major facilitator superfamily (MFS) profile" evidence="7">
    <location>
        <begin position="4"/>
        <end position="397"/>
    </location>
</feature>
<evidence type="ECO:0000256" key="4">
    <source>
        <dbReference type="ARBA" id="ARBA00022989"/>
    </source>
</evidence>
<evidence type="ECO:0000256" key="5">
    <source>
        <dbReference type="ARBA" id="ARBA00023136"/>
    </source>
</evidence>
<feature type="transmembrane region" description="Helical" evidence="6">
    <location>
        <begin position="83"/>
        <end position="109"/>
    </location>
</feature>
<feature type="transmembrane region" description="Helical" evidence="6">
    <location>
        <begin position="344"/>
        <end position="368"/>
    </location>
</feature>
<keyword evidence="4 6" id="KW-1133">Transmembrane helix</keyword>
<feature type="transmembrane region" description="Helical" evidence="6">
    <location>
        <begin position="280"/>
        <end position="300"/>
    </location>
</feature>
<feature type="transmembrane region" description="Helical" evidence="6">
    <location>
        <begin position="221"/>
        <end position="245"/>
    </location>
</feature>
<dbReference type="EMBL" id="JBHSBU010000001">
    <property type="protein sequence ID" value="MFC4159167.1"/>
    <property type="molecule type" value="Genomic_DNA"/>
</dbReference>
<keyword evidence="5 6" id="KW-0472">Membrane</keyword>
<dbReference type="PROSITE" id="PS50850">
    <property type="entry name" value="MFS"/>
    <property type="match status" value="1"/>
</dbReference>
<feature type="transmembrane region" description="Helical" evidence="6">
    <location>
        <begin position="306"/>
        <end position="323"/>
    </location>
</feature>
<dbReference type="PRINTS" id="PR01988">
    <property type="entry name" value="EXPORTERBACE"/>
</dbReference>
<evidence type="ECO:0000313" key="9">
    <source>
        <dbReference type="Proteomes" id="UP001595791"/>
    </source>
</evidence>
<evidence type="ECO:0000256" key="1">
    <source>
        <dbReference type="ARBA" id="ARBA00004651"/>
    </source>
</evidence>
<accession>A0ABV8MLX8</accession>
<comment type="subcellular location">
    <subcellularLocation>
        <location evidence="1">Cell membrane</location>
        <topology evidence="1">Multi-pass membrane protein</topology>
    </subcellularLocation>
</comment>
<dbReference type="CDD" id="cd06173">
    <property type="entry name" value="MFS_MefA_like"/>
    <property type="match status" value="1"/>
</dbReference>
<dbReference type="SUPFAM" id="SSF103473">
    <property type="entry name" value="MFS general substrate transporter"/>
    <property type="match status" value="1"/>
</dbReference>
<feature type="transmembrane region" description="Helical" evidence="6">
    <location>
        <begin position="41"/>
        <end position="62"/>
    </location>
</feature>
<dbReference type="RefSeq" id="WP_378162639.1">
    <property type="nucleotide sequence ID" value="NZ_JBHSBU010000001.1"/>
</dbReference>
<dbReference type="InterPro" id="IPR036259">
    <property type="entry name" value="MFS_trans_sf"/>
</dbReference>
<comment type="caution">
    <text evidence="8">The sequence shown here is derived from an EMBL/GenBank/DDBJ whole genome shotgun (WGS) entry which is preliminary data.</text>
</comment>
<protein>
    <submittedName>
        <fullName evidence="8">MFS transporter</fullName>
    </submittedName>
</protein>
<evidence type="ECO:0000259" key="7">
    <source>
        <dbReference type="PROSITE" id="PS50850"/>
    </source>
</evidence>
<dbReference type="InterPro" id="IPR022324">
    <property type="entry name" value="Bacilysin_exporter_BacE_put"/>
</dbReference>
<dbReference type="Gene3D" id="1.20.1250.20">
    <property type="entry name" value="MFS general substrate transporter like domains"/>
    <property type="match status" value="1"/>
</dbReference>
<feature type="transmembrane region" description="Helical" evidence="6">
    <location>
        <begin position="251"/>
        <end position="273"/>
    </location>
</feature>
<keyword evidence="2" id="KW-1003">Cell membrane</keyword>
<dbReference type="Pfam" id="PF07690">
    <property type="entry name" value="MFS_1"/>
    <property type="match status" value="1"/>
</dbReference>
<keyword evidence="3 6" id="KW-0812">Transmembrane</keyword>
<dbReference type="InterPro" id="IPR011701">
    <property type="entry name" value="MFS"/>
</dbReference>
<dbReference type="Proteomes" id="UP001595791">
    <property type="component" value="Unassembled WGS sequence"/>
</dbReference>
<reference evidence="9" key="1">
    <citation type="journal article" date="2019" name="Int. J. Syst. Evol. Microbiol.">
        <title>The Global Catalogue of Microorganisms (GCM) 10K type strain sequencing project: providing services to taxonomists for standard genome sequencing and annotation.</title>
        <authorList>
            <consortium name="The Broad Institute Genomics Platform"/>
            <consortium name="The Broad Institute Genome Sequencing Center for Infectious Disease"/>
            <person name="Wu L."/>
            <person name="Ma J."/>
        </authorList>
    </citation>
    <scope>NUCLEOTIDE SEQUENCE [LARGE SCALE GENOMIC DNA]</scope>
    <source>
        <strain evidence="9">LMG 29894</strain>
    </source>
</reference>
<dbReference type="PANTHER" id="PTHR23513:SF6">
    <property type="entry name" value="MAJOR FACILITATOR SUPERFAMILY ASSOCIATED DOMAIN-CONTAINING PROTEIN"/>
    <property type="match status" value="1"/>
</dbReference>
<feature type="transmembrane region" description="Helical" evidence="6">
    <location>
        <begin position="152"/>
        <end position="185"/>
    </location>
</feature>
<evidence type="ECO:0000256" key="3">
    <source>
        <dbReference type="ARBA" id="ARBA00022692"/>
    </source>
</evidence>
<organism evidence="8 9">
    <name type="scientific">Chitinimonas lacunae</name>
    <dbReference type="NCBI Taxonomy" id="1963018"/>
    <lineage>
        <taxon>Bacteria</taxon>
        <taxon>Pseudomonadati</taxon>
        <taxon>Pseudomonadota</taxon>
        <taxon>Betaproteobacteria</taxon>
        <taxon>Neisseriales</taxon>
        <taxon>Chitinibacteraceae</taxon>
        <taxon>Chitinimonas</taxon>
    </lineage>
</organism>
<gene>
    <name evidence="8" type="ORF">ACFOW7_07325</name>
</gene>
<feature type="transmembrane region" description="Helical" evidence="6">
    <location>
        <begin position="374"/>
        <end position="393"/>
    </location>
</feature>
<dbReference type="PANTHER" id="PTHR23513">
    <property type="entry name" value="INTEGRAL MEMBRANE EFFLUX PROTEIN-RELATED"/>
    <property type="match status" value="1"/>
</dbReference>
<evidence type="ECO:0000313" key="8">
    <source>
        <dbReference type="EMBL" id="MFC4159167.1"/>
    </source>
</evidence>
<keyword evidence="9" id="KW-1185">Reference proteome</keyword>
<evidence type="ECO:0000256" key="6">
    <source>
        <dbReference type="SAM" id="Phobius"/>
    </source>
</evidence>
<name>A0ABV8MLX8_9NEIS</name>
<dbReference type="InterPro" id="IPR020846">
    <property type="entry name" value="MFS_dom"/>
</dbReference>